<evidence type="ECO:0000259" key="2">
    <source>
        <dbReference type="Pfam" id="PF00984"/>
    </source>
</evidence>
<dbReference type="SUPFAM" id="SSF48179">
    <property type="entry name" value="6-phosphogluconate dehydrogenase C-terminal domain-like"/>
    <property type="match status" value="1"/>
</dbReference>
<dbReference type="SUPFAM" id="SSF51735">
    <property type="entry name" value="NAD(P)-binding Rossmann-fold domains"/>
    <property type="match status" value="1"/>
</dbReference>
<evidence type="ECO:0000259" key="3">
    <source>
        <dbReference type="Pfam" id="PF03721"/>
    </source>
</evidence>
<name>A0A381TBL7_9ZZZZ</name>
<accession>A0A381TBL7</accession>
<comment type="similarity">
    <text evidence="1">Belongs to the UDP-glucose/GDP-mannose dehydrogenase family.</text>
</comment>
<evidence type="ECO:0008006" key="5">
    <source>
        <dbReference type="Google" id="ProtNLM"/>
    </source>
</evidence>
<dbReference type="InterPro" id="IPR014026">
    <property type="entry name" value="UDP-Glc/GDP-Man_DH_dimer"/>
</dbReference>
<dbReference type="InterPro" id="IPR036291">
    <property type="entry name" value="NAD(P)-bd_dom_sf"/>
</dbReference>
<dbReference type="Pfam" id="PF00984">
    <property type="entry name" value="UDPG_MGDP_dh"/>
    <property type="match status" value="1"/>
</dbReference>
<dbReference type="Pfam" id="PF03721">
    <property type="entry name" value="UDPG_MGDP_dh_N"/>
    <property type="match status" value="1"/>
</dbReference>
<dbReference type="Gene3D" id="1.10.1040.10">
    <property type="entry name" value="N-(1-d-carboxylethyl)-l-norvaline Dehydrogenase, domain 2"/>
    <property type="match status" value="1"/>
</dbReference>
<evidence type="ECO:0000256" key="1">
    <source>
        <dbReference type="ARBA" id="ARBA00006601"/>
    </source>
</evidence>
<dbReference type="GO" id="GO:0016616">
    <property type="term" value="F:oxidoreductase activity, acting on the CH-OH group of donors, NAD or NADP as acceptor"/>
    <property type="evidence" value="ECO:0007669"/>
    <property type="project" value="InterPro"/>
</dbReference>
<dbReference type="PANTHER" id="PTHR43750">
    <property type="entry name" value="UDP-GLUCOSE 6-DEHYDROGENASE TUAD"/>
    <property type="match status" value="1"/>
</dbReference>
<dbReference type="InterPro" id="IPR008927">
    <property type="entry name" value="6-PGluconate_DH-like_C_sf"/>
</dbReference>
<dbReference type="InterPro" id="IPR001732">
    <property type="entry name" value="UDP-Glc/GDP-Man_DH_N"/>
</dbReference>
<proteinExistence type="inferred from homology"/>
<dbReference type="EMBL" id="UINC01004276">
    <property type="protein sequence ID" value="SVA13129.1"/>
    <property type="molecule type" value="Genomic_DNA"/>
</dbReference>
<protein>
    <recommendedName>
        <fullName evidence="5">UDP-glucose/GDP-mannose dehydrogenase dimerisation domain-containing protein</fullName>
    </recommendedName>
</protein>
<dbReference type="PANTHER" id="PTHR43750:SF3">
    <property type="entry name" value="UDP-GLUCOSE 6-DEHYDROGENASE TUAD"/>
    <property type="match status" value="1"/>
</dbReference>
<sequence length="256" mass="28549">MNISIIGLGSVGNAAFTVLQEHHSVTGYDIDGRGRWEDVISSDATLVCVSTDAGEDNQLDMSNINSVAKRLSDDEYQGVMIVKSTLQPGTMDSIADRHPNLSISYVPEFLREKNAVEWFANPDRIVYSADGISEQATLACFDWVPSETPRIKMSHLEAEFGKLAHNAYIATKVTFTCEIERLCKIYSIDAKKVMEVVWRDRRVNNPAHLTPYLGGFNGKCVPKDTQALANEDPDSNSTLHKLHERGEFGRVKERLD</sequence>
<reference evidence="4" key="1">
    <citation type="submission" date="2018-05" db="EMBL/GenBank/DDBJ databases">
        <authorList>
            <person name="Lanie J.A."/>
            <person name="Ng W.-L."/>
            <person name="Kazmierczak K.M."/>
            <person name="Andrzejewski T.M."/>
            <person name="Davidsen T.M."/>
            <person name="Wayne K.J."/>
            <person name="Tettelin H."/>
            <person name="Glass J.I."/>
            <person name="Rusch D."/>
            <person name="Podicherti R."/>
            <person name="Tsui H.-C.T."/>
            <person name="Winkler M.E."/>
        </authorList>
    </citation>
    <scope>NUCLEOTIDE SEQUENCE</scope>
</reference>
<dbReference type="InterPro" id="IPR013328">
    <property type="entry name" value="6PGD_dom2"/>
</dbReference>
<organism evidence="4">
    <name type="scientific">marine metagenome</name>
    <dbReference type="NCBI Taxonomy" id="408172"/>
    <lineage>
        <taxon>unclassified sequences</taxon>
        <taxon>metagenomes</taxon>
        <taxon>ecological metagenomes</taxon>
    </lineage>
</organism>
<feature type="domain" description="UDP-glucose/GDP-mannose dehydrogenase N-terminal" evidence="3">
    <location>
        <begin position="39"/>
        <end position="130"/>
    </location>
</feature>
<dbReference type="Gene3D" id="3.40.50.720">
    <property type="entry name" value="NAD(P)-binding Rossmann-like Domain"/>
    <property type="match status" value="1"/>
</dbReference>
<feature type="domain" description="UDP-glucose/GDP-mannose dehydrogenase dimerisation" evidence="2">
    <location>
        <begin position="157"/>
        <end position="235"/>
    </location>
</feature>
<dbReference type="AlphaFoldDB" id="A0A381TBL7"/>
<gene>
    <name evidence="4" type="ORF">METZ01_LOCUS65983</name>
</gene>
<dbReference type="GO" id="GO:0051287">
    <property type="term" value="F:NAD binding"/>
    <property type="evidence" value="ECO:0007669"/>
    <property type="project" value="InterPro"/>
</dbReference>
<evidence type="ECO:0000313" key="4">
    <source>
        <dbReference type="EMBL" id="SVA13129.1"/>
    </source>
</evidence>